<accession>E2QAB3</accession>
<dbReference type="eggNOG" id="COG3629">
    <property type="taxonomic scope" value="Bacteria"/>
</dbReference>
<dbReference type="SUPFAM" id="SSF46894">
    <property type="entry name" value="C-terminal effector domain of the bipartite response regulators"/>
    <property type="match status" value="1"/>
</dbReference>
<evidence type="ECO:0000313" key="9">
    <source>
        <dbReference type="Proteomes" id="UP000002357"/>
    </source>
</evidence>
<sequence>MIAESVSPIQFRLLGPVTASRAQSEVPLSGTKIQTVLAKLLLAGGRTVSDTSLSTALWGHHPPSTSSAQIYTYVSRLRKQLGAAVSIARQGPGYVLDAPHSEVDVFEFERLTALGQRALGQCDYTAASRYFGEGIELWQGEPLENATEHLQEVEVPRLLAARLTALEHRVEADLALGRHHQISAELTGLVAGFPLNERLRAQLITALYRCGRQAEAVHVYHKGRTVLAEQMGVDPGPELRAAYESMLRGEMHGTAAAPAVVPTTLPPVPVPFVGRSRALDLLGAILVPRRAHRAEQPVRALITGIAGIGKSGLAAVAAHGAAHHYPDGQLHAELCHADGRPKTPGEVLVRLLRALGEPRASADHSGFPALTGDVEELVRLYRTRTAGRRLLLLLDDATGDAQIDPLLPAGTGTAVVVTSRTHLTSVPMAHTVVLDPMGEEEALQLLGATMGAQRMADQPEVARTLVRQCAGLPLAVRIAGTRLASRPQWPLSELAGRLADPSRRLEELRFGDLGVSDGFRSSFGRLRPRTRKTLPWLSMLGEQPFTAAAAGGALGMSAHRAESVLEDLVDASLMGITRTAQAQLTYQFHPLVLLFAEALSHDGRPMRPCHA</sequence>
<organism evidence="8 9">
    <name type="scientific">Streptomyces clavuligerus</name>
    <dbReference type="NCBI Taxonomy" id="1901"/>
    <lineage>
        <taxon>Bacteria</taxon>
        <taxon>Bacillati</taxon>
        <taxon>Actinomycetota</taxon>
        <taxon>Actinomycetes</taxon>
        <taxon>Kitasatosporales</taxon>
        <taxon>Streptomycetaceae</taxon>
        <taxon>Streptomyces</taxon>
    </lineage>
</organism>
<reference evidence="8 9" key="1">
    <citation type="journal article" date="2010" name="Genome Biol. Evol.">
        <title>The sequence of a 1.8-mb bacterial linear plasmid reveals a rich evolutionary reservoir of secondary metabolic pathways.</title>
        <authorList>
            <person name="Medema M.H."/>
            <person name="Trefzer A."/>
            <person name="Kovalchuk A."/>
            <person name="van den Berg M."/>
            <person name="Mueller U."/>
            <person name="Heijne W."/>
            <person name="Wu L."/>
            <person name="Alam M.T."/>
            <person name="Ronning C.M."/>
            <person name="Nierman W.C."/>
            <person name="Bovenberg R.A.L."/>
            <person name="Breitling R."/>
            <person name="Takano E."/>
        </authorList>
    </citation>
    <scope>NUCLEOTIDE SEQUENCE [LARGE SCALE GENOMIC DNA]</scope>
    <source>
        <strain evidence="9">ATCC 27064 / DSM 738 / JCM 4710 / NBRC 13307 / NCIMB 12785 / NRRL 3585 / VKM Ac-602</strain>
    </source>
</reference>
<protein>
    <submittedName>
        <fullName evidence="8">Regulatory protein</fullName>
    </submittedName>
</protein>
<dbReference type="CDD" id="cd15831">
    <property type="entry name" value="BTAD"/>
    <property type="match status" value="1"/>
</dbReference>
<dbReference type="Pfam" id="PF00486">
    <property type="entry name" value="Trans_reg_C"/>
    <property type="match status" value="1"/>
</dbReference>
<evidence type="ECO:0000313" key="8">
    <source>
        <dbReference type="EMBL" id="EFG09812.1"/>
    </source>
</evidence>
<dbReference type="InterPro" id="IPR036388">
    <property type="entry name" value="WH-like_DNA-bd_sf"/>
</dbReference>
<dbReference type="SUPFAM" id="SSF52540">
    <property type="entry name" value="P-loop containing nucleoside triphosphate hydrolases"/>
    <property type="match status" value="1"/>
</dbReference>
<comment type="similarity">
    <text evidence="1">Belongs to the AfsR/DnrI/RedD regulatory family.</text>
</comment>
<dbReference type="InterPro" id="IPR016032">
    <property type="entry name" value="Sig_transdc_resp-reg_C-effctor"/>
</dbReference>
<dbReference type="InterPro" id="IPR042197">
    <property type="entry name" value="Apaf_helical"/>
</dbReference>
<dbReference type="InterPro" id="IPR011990">
    <property type="entry name" value="TPR-like_helical_dom_sf"/>
</dbReference>
<keyword evidence="4 6" id="KW-0238">DNA-binding</keyword>
<dbReference type="SMART" id="SM01043">
    <property type="entry name" value="BTAD"/>
    <property type="match status" value="1"/>
</dbReference>
<evidence type="ECO:0000256" key="3">
    <source>
        <dbReference type="ARBA" id="ARBA00023015"/>
    </source>
</evidence>
<dbReference type="InterPro" id="IPR005158">
    <property type="entry name" value="BTAD"/>
</dbReference>
<dbReference type="KEGG" id="sclf:BB341_05205"/>
<dbReference type="GeneID" id="93728808"/>
<keyword evidence="5" id="KW-0804">Transcription</keyword>
<evidence type="ECO:0000256" key="5">
    <source>
        <dbReference type="ARBA" id="ARBA00023163"/>
    </source>
</evidence>
<dbReference type="PANTHER" id="PTHR35807:SF1">
    <property type="entry name" value="TRANSCRIPTIONAL REGULATOR REDD"/>
    <property type="match status" value="1"/>
</dbReference>
<dbReference type="InterPro" id="IPR001867">
    <property type="entry name" value="OmpR/PhoB-type_DNA-bd"/>
</dbReference>
<dbReference type="InterPro" id="IPR027417">
    <property type="entry name" value="P-loop_NTPase"/>
</dbReference>
<evidence type="ECO:0000256" key="4">
    <source>
        <dbReference type="ARBA" id="ARBA00023125"/>
    </source>
</evidence>
<dbReference type="GO" id="GO:0000160">
    <property type="term" value="P:phosphorelay signal transduction system"/>
    <property type="evidence" value="ECO:0007669"/>
    <property type="project" value="UniProtKB-KW"/>
</dbReference>
<dbReference type="PRINTS" id="PR00364">
    <property type="entry name" value="DISEASERSIST"/>
</dbReference>
<dbReference type="GO" id="GO:0006355">
    <property type="term" value="P:regulation of DNA-templated transcription"/>
    <property type="evidence" value="ECO:0007669"/>
    <property type="project" value="InterPro"/>
</dbReference>
<dbReference type="GO" id="GO:0043531">
    <property type="term" value="F:ADP binding"/>
    <property type="evidence" value="ECO:0007669"/>
    <property type="project" value="InterPro"/>
</dbReference>
<dbReference type="SMART" id="SM00862">
    <property type="entry name" value="Trans_reg_C"/>
    <property type="match status" value="1"/>
</dbReference>
<dbReference type="PROSITE" id="PS51755">
    <property type="entry name" value="OMPR_PHOB"/>
    <property type="match status" value="1"/>
</dbReference>
<evidence type="ECO:0000259" key="7">
    <source>
        <dbReference type="PROSITE" id="PS51755"/>
    </source>
</evidence>
<dbReference type="RefSeq" id="WP_003962136.1">
    <property type="nucleotide sequence ID" value="NZ_CM000913.1"/>
</dbReference>
<evidence type="ECO:0000256" key="1">
    <source>
        <dbReference type="ARBA" id="ARBA00005820"/>
    </source>
</evidence>
<dbReference type="InterPro" id="IPR051677">
    <property type="entry name" value="AfsR-DnrI-RedD_regulator"/>
</dbReference>
<evidence type="ECO:0000256" key="6">
    <source>
        <dbReference type="PROSITE-ProRule" id="PRU01091"/>
    </source>
</evidence>
<dbReference type="AlphaFoldDB" id="E2QAB3"/>
<proteinExistence type="inferred from homology"/>
<dbReference type="Pfam" id="PF03704">
    <property type="entry name" value="BTAD"/>
    <property type="match status" value="1"/>
</dbReference>
<dbReference type="EMBL" id="CM000913">
    <property type="protein sequence ID" value="EFG09812.1"/>
    <property type="molecule type" value="Genomic_DNA"/>
</dbReference>
<gene>
    <name evidence="8" type="ORF">SCLAV_4740</name>
</gene>
<dbReference type="GO" id="GO:0003677">
    <property type="term" value="F:DNA binding"/>
    <property type="evidence" value="ECO:0007669"/>
    <property type="project" value="UniProtKB-UniRule"/>
</dbReference>
<name>E2QAB3_STRCL</name>
<dbReference type="SUPFAM" id="SSF48452">
    <property type="entry name" value="TPR-like"/>
    <property type="match status" value="1"/>
</dbReference>
<keyword evidence="3" id="KW-0805">Transcription regulation</keyword>
<evidence type="ECO:0000256" key="2">
    <source>
        <dbReference type="ARBA" id="ARBA00023012"/>
    </source>
</evidence>
<dbReference type="STRING" id="1901.BB341_05205"/>
<keyword evidence="2" id="KW-0902">Two-component regulatory system</keyword>
<dbReference type="PANTHER" id="PTHR35807">
    <property type="entry name" value="TRANSCRIPTIONAL REGULATOR REDD-RELATED"/>
    <property type="match status" value="1"/>
</dbReference>
<dbReference type="Gene3D" id="1.10.8.430">
    <property type="entry name" value="Helical domain of apoptotic protease-activating factors"/>
    <property type="match status" value="1"/>
</dbReference>
<keyword evidence="9" id="KW-1185">Reference proteome</keyword>
<dbReference type="Gene3D" id="1.25.40.10">
    <property type="entry name" value="Tetratricopeptide repeat domain"/>
    <property type="match status" value="1"/>
</dbReference>
<dbReference type="Gene3D" id="3.40.50.300">
    <property type="entry name" value="P-loop containing nucleotide triphosphate hydrolases"/>
    <property type="match status" value="1"/>
</dbReference>
<dbReference type="Proteomes" id="UP000002357">
    <property type="component" value="Chromosome"/>
</dbReference>
<dbReference type="Gene3D" id="1.10.10.10">
    <property type="entry name" value="Winged helix-like DNA-binding domain superfamily/Winged helix DNA-binding domain"/>
    <property type="match status" value="1"/>
</dbReference>
<feature type="domain" description="OmpR/PhoB-type" evidence="7">
    <location>
        <begin position="1"/>
        <end position="98"/>
    </location>
</feature>
<feature type="DNA-binding region" description="OmpR/PhoB-type" evidence="6">
    <location>
        <begin position="1"/>
        <end position="98"/>
    </location>
</feature>